<feature type="domain" description="PiggyBac transposable element-derived protein" evidence="1">
    <location>
        <begin position="15"/>
        <end position="66"/>
    </location>
</feature>
<sequence>MLSTMHEKDDEPYITKLPKNVKFYNSTKGGVDTLDQLCHTYSTGRKTRRWPLCLFYNLLNMVGYNSLVLLRGSAAPDKEIITNRRAYLKKLTLVLVKPHMESRLEIPNLRRELHQTICNVLKITRAEKVPIRPHTTTGRCTFCLRSKDRKSRVNCAVCKKFICLEHQTKIFPTYAE</sequence>
<proteinExistence type="predicted"/>
<gene>
    <name evidence="2" type="ORF">NQ314_006037</name>
</gene>
<organism evidence="2 3">
    <name type="scientific">Rhamnusium bicolor</name>
    <dbReference type="NCBI Taxonomy" id="1586634"/>
    <lineage>
        <taxon>Eukaryota</taxon>
        <taxon>Metazoa</taxon>
        <taxon>Ecdysozoa</taxon>
        <taxon>Arthropoda</taxon>
        <taxon>Hexapoda</taxon>
        <taxon>Insecta</taxon>
        <taxon>Pterygota</taxon>
        <taxon>Neoptera</taxon>
        <taxon>Endopterygota</taxon>
        <taxon>Coleoptera</taxon>
        <taxon>Polyphaga</taxon>
        <taxon>Cucujiformia</taxon>
        <taxon>Chrysomeloidea</taxon>
        <taxon>Cerambycidae</taxon>
        <taxon>Lepturinae</taxon>
        <taxon>Rhagiini</taxon>
        <taxon>Rhamnusium</taxon>
    </lineage>
</organism>
<reference evidence="2" key="1">
    <citation type="journal article" date="2023" name="Insect Mol. Biol.">
        <title>Genome sequencing provides insights into the evolution of gene families encoding plant cell wall-degrading enzymes in longhorned beetles.</title>
        <authorList>
            <person name="Shin N.R."/>
            <person name="Okamura Y."/>
            <person name="Kirsch R."/>
            <person name="Pauchet Y."/>
        </authorList>
    </citation>
    <scope>NUCLEOTIDE SEQUENCE</scope>
    <source>
        <strain evidence="2">RBIC_L_NR</strain>
    </source>
</reference>
<evidence type="ECO:0000313" key="3">
    <source>
        <dbReference type="Proteomes" id="UP001162156"/>
    </source>
</evidence>
<accession>A0AAV8Z8U9</accession>
<evidence type="ECO:0000259" key="1">
    <source>
        <dbReference type="Pfam" id="PF13843"/>
    </source>
</evidence>
<dbReference type="PANTHER" id="PTHR46599:SF6">
    <property type="entry name" value="DUAL SPECIFICITY PHOSPHATASE 26"/>
    <property type="match status" value="1"/>
</dbReference>
<dbReference type="Pfam" id="PF13843">
    <property type="entry name" value="DDE_Tnp_1_7"/>
    <property type="match status" value="1"/>
</dbReference>
<dbReference type="Proteomes" id="UP001162156">
    <property type="component" value="Unassembled WGS sequence"/>
</dbReference>
<evidence type="ECO:0000313" key="2">
    <source>
        <dbReference type="EMBL" id="KAJ8960680.1"/>
    </source>
</evidence>
<name>A0AAV8Z8U9_9CUCU</name>
<keyword evidence="3" id="KW-1185">Reference proteome</keyword>
<comment type="caution">
    <text evidence="2">The sequence shown here is derived from an EMBL/GenBank/DDBJ whole genome shotgun (WGS) entry which is preliminary data.</text>
</comment>
<dbReference type="AlphaFoldDB" id="A0AAV8Z8U9"/>
<dbReference type="InterPro" id="IPR029526">
    <property type="entry name" value="PGBD"/>
</dbReference>
<dbReference type="EMBL" id="JANEYF010001638">
    <property type="protein sequence ID" value="KAJ8960680.1"/>
    <property type="molecule type" value="Genomic_DNA"/>
</dbReference>
<protein>
    <recommendedName>
        <fullName evidence="1">PiggyBac transposable element-derived protein domain-containing protein</fullName>
    </recommendedName>
</protein>
<dbReference type="PANTHER" id="PTHR46599">
    <property type="entry name" value="PIGGYBAC TRANSPOSABLE ELEMENT-DERIVED PROTEIN 4"/>
    <property type="match status" value="1"/>
</dbReference>